<dbReference type="EMBL" id="VCHX02000350">
    <property type="protein sequence ID" value="TPQ15667.1"/>
    <property type="molecule type" value="Genomic_DNA"/>
</dbReference>
<organism evidence="2 3">
    <name type="scientific">Streptomyces sporangiiformans</name>
    <dbReference type="NCBI Taxonomy" id="2315329"/>
    <lineage>
        <taxon>Bacteria</taxon>
        <taxon>Bacillati</taxon>
        <taxon>Actinomycetota</taxon>
        <taxon>Actinomycetes</taxon>
        <taxon>Kitasatosporales</taxon>
        <taxon>Streptomycetaceae</taxon>
        <taxon>Streptomyces</taxon>
    </lineage>
</organism>
<dbReference type="OrthoDB" id="5125421at2"/>
<accession>A0A505CZ05</accession>
<feature type="chain" id="PRO_5021423631" evidence="1">
    <location>
        <begin position="28"/>
        <end position="107"/>
    </location>
</feature>
<keyword evidence="1" id="KW-0732">Signal</keyword>
<name>A0A505CZ05_9ACTN</name>
<protein>
    <submittedName>
        <fullName evidence="2">Uncharacterized protein</fullName>
    </submittedName>
</protein>
<comment type="caution">
    <text evidence="2">The sequence shown here is derived from an EMBL/GenBank/DDBJ whole genome shotgun (WGS) entry which is preliminary data.</text>
</comment>
<evidence type="ECO:0000313" key="2">
    <source>
        <dbReference type="EMBL" id="TPQ15667.1"/>
    </source>
</evidence>
<sequence>MKHRGKWIVAAALSAALVGAGTGIAVATGGGDDDGEQPITGAALEKASAAALAHTDGGKVTGTEVGDEEGYYEVEVTLGDGKQTDVHLNKDFKVLGSIADHEGENGE</sequence>
<feature type="signal peptide" evidence="1">
    <location>
        <begin position="1"/>
        <end position="27"/>
    </location>
</feature>
<reference evidence="2 3" key="1">
    <citation type="submission" date="2019-06" db="EMBL/GenBank/DDBJ databases">
        <title>Streptomyces sporangiiformans sp. nov., a novel actinomycete isolated from soil in Mount Song.</title>
        <authorList>
            <person name="Han L."/>
        </authorList>
    </citation>
    <scope>NUCLEOTIDE SEQUENCE [LARGE SCALE GENOMIC DNA]</scope>
    <source>
        <strain evidence="2 3">NEAU-SSA 1</strain>
    </source>
</reference>
<keyword evidence="3" id="KW-1185">Reference proteome</keyword>
<gene>
    <name evidence="2" type="ORF">FGD71_046090</name>
</gene>
<proteinExistence type="predicted"/>
<evidence type="ECO:0000256" key="1">
    <source>
        <dbReference type="SAM" id="SignalP"/>
    </source>
</evidence>
<dbReference type="Gene3D" id="3.30.505.20">
    <property type="match status" value="1"/>
</dbReference>
<dbReference type="Proteomes" id="UP000317378">
    <property type="component" value="Unassembled WGS sequence"/>
</dbReference>
<dbReference type="RefSeq" id="WP_119106599.1">
    <property type="nucleotide sequence ID" value="NZ_QXMJ01000350.1"/>
</dbReference>
<evidence type="ECO:0000313" key="3">
    <source>
        <dbReference type="Proteomes" id="UP000317378"/>
    </source>
</evidence>
<dbReference type="AlphaFoldDB" id="A0A505CZ05"/>